<evidence type="ECO:0000259" key="3">
    <source>
        <dbReference type="PROSITE" id="PS50966"/>
    </source>
</evidence>
<feature type="domain" description="SWIM-type" evidence="3">
    <location>
        <begin position="81"/>
        <end position="114"/>
    </location>
</feature>
<dbReference type="EMBL" id="AMCV02000006">
    <property type="protein sequence ID" value="TDZ23145.1"/>
    <property type="molecule type" value="Genomic_DNA"/>
</dbReference>
<keyword evidence="1" id="KW-0862">Zinc</keyword>
<evidence type="ECO:0000256" key="1">
    <source>
        <dbReference type="PROSITE-ProRule" id="PRU00325"/>
    </source>
</evidence>
<comment type="caution">
    <text evidence="4">The sequence shown here is derived from an EMBL/GenBank/DDBJ whole genome shotgun (WGS) entry which is preliminary data.</text>
</comment>
<reference evidence="5" key="2">
    <citation type="journal article" date="2019" name="Mol. Plant Microbe Interact.">
        <title>Genome sequence resources for four phytopathogenic fungi from the Colletotrichum orbiculare species complex.</title>
        <authorList>
            <person name="Gan P."/>
            <person name="Tsushima A."/>
            <person name="Narusaka M."/>
            <person name="Narusaka Y."/>
            <person name="Takano Y."/>
            <person name="Kubo Y."/>
            <person name="Shirasu K."/>
        </authorList>
    </citation>
    <scope>GENOME REANNOTATION</scope>
    <source>
        <strain evidence="5">104-T / ATCC 96160 / CBS 514.97 / LARS 414 / MAFF 240422</strain>
    </source>
</reference>
<feature type="region of interest" description="Disordered" evidence="2">
    <location>
        <begin position="124"/>
        <end position="143"/>
    </location>
</feature>
<dbReference type="PROSITE" id="PS50966">
    <property type="entry name" value="ZF_SWIM"/>
    <property type="match status" value="1"/>
</dbReference>
<keyword evidence="1" id="KW-0479">Metal-binding</keyword>
<gene>
    <name evidence="4" type="ORF">Cob_v003619</name>
</gene>
<sequence length="172" mass="19495">MIPQGTSYTLILLPSSILSKFAAEISRIMCELATYYPYTFSLCSAGFGCFDRPIRATARKPSYFVPQALQCTATSHKVPGYTVTSQATATCACCYILSQRVVCKHLLAFYVRPLAQVERSMHHAYQRNKSQPGTRRPTEEGSTHTAWPLSWFKRFYRPNSDKHSACQKCIQY</sequence>
<dbReference type="InterPro" id="IPR007527">
    <property type="entry name" value="Znf_SWIM"/>
</dbReference>
<keyword evidence="5" id="KW-1185">Reference proteome</keyword>
<accession>A0A484FZQ2</accession>
<dbReference type="GO" id="GO:0008270">
    <property type="term" value="F:zinc ion binding"/>
    <property type="evidence" value="ECO:0007669"/>
    <property type="project" value="UniProtKB-KW"/>
</dbReference>
<proteinExistence type="predicted"/>
<dbReference type="Proteomes" id="UP000014480">
    <property type="component" value="Unassembled WGS sequence"/>
</dbReference>
<evidence type="ECO:0000313" key="4">
    <source>
        <dbReference type="EMBL" id="TDZ23145.1"/>
    </source>
</evidence>
<evidence type="ECO:0000313" key="5">
    <source>
        <dbReference type="Proteomes" id="UP000014480"/>
    </source>
</evidence>
<evidence type="ECO:0000256" key="2">
    <source>
        <dbReference type="SAM" id="MobiDB-lite"/>
    </source>
</evidence>
<organism evidence="4 5">
    <name type="scientific">Colletotrichum orbiculare (strain 104-T / ATCC 96160 / CBS 514.97 / LARS 414 / MAFF 240422)</name>
    <name type="common">Cucumber anthracnose fungus</name>
    <name type="synonym">Colletotrichum lagenarium</name>
    <dbReference type="NCBI Taxonomy" id="1213857"/>
    <lineage>
        <taxon>Eukaryota</taxon>
        <taxon>Fungi</taxon>
        <taxon>Dikarya</taxon>
        <taxon>Ascomycota</taxon>
        <taxon>Pezizomycotina</taxon>
        <taxon>Sordariomycetes</taxon>
        <taxon>Hypocreomycetidae</taxon>
        <taxon>Glomerellales</taxon>
        <taxon>Glomerellaceae</taxon>
        <taxon>Colletotrichum</taxon>
        <taxon>Colletotrichum orbiculare species complex</taxon>
    </lineage>
</organism>
<protein>
    <recommendedName>
        <fullName evidence="3">SWIM-type domain-containing protein</fullName>
    </recommendedName>
</protein>
<keyword evidence="1" id="KW-0863">Zinc-finger</keyword>
<dbReference type="AlphaFoldDB" id="A0A484FZQ2"/>
<reference evidence="5" key="1">
    <citation type="journal article" date="2013" name="New Phytol.">
        <title>Comparative genomic and transcriptomic analyses reveal the hemibiotrophic stage shift of Colletotrichum fungi.</title>
        <authorList>
            <person name="Gan P."/>
            <person name="Ikeda K."/>
            <person name="Irieda H."/>
            <person name="Narusaka M."/>
            <person name="O'Connell R.J."/>
            <person name="Narusaka Y."/>
            <person name="Takano Y."/>
            <person name="Kubo Y."/>
            <person name="Shirasu K."/>
        </authorList>
    </citation>
    <scope>NUCLEOTIDE SEQUENCE [LARGE SCALE GENOMIC DNA]</scope>
    <source>
        <strain evidence="5">104-T / ATCC 96160 / CBS 514.97 / LARS 414 / MAFF 240422</strain>
    </source>
</reference>
<name>A0A484FZQ2_COLOR</name>